<keyword evidence="6" id="KW-1185">Reference proteome</keyword>
<reference evidence="5 6" key="1">
    <citation type="journal article" date="2019" name="Proc. Natl. Acad. Sci. U.S.A.">
        <title>Regulatory changes in pterin and carotenoid genes underlie balanced color polymorphisms in the wall lizard.</title>
        <authorList>
            <person name="Andrade P."/>
            <person name="Pinho C."/>
            <person name="Perez I de Lanuza G."/>
            <person name="Afonso S."/>
            <person name="Brejcha J."/>
            <person name="Rubin C.J."/>
            <person name="Wallerman O."/>
            <person name="Pereira P."/>
            <person name="Sabatino S.J."/>
            <person name="Bellati A."/>
            <person name="Pellitteri-Rosa D."/>
            <person name="Bosakova Z."/>
            <person name="Bunikis I."/>
            <person name="Carretero M.A."/>
            <person name="Feiner N."/>
            <person name="Marsik P."/>
            <person name="Pauperio F."/>
            <person name="Salvi D."/>
            <person name="Soler L."/>
            <person name="While G.M."/>
            <person name="Uller T."/>
            <person name="Font E."/>
            <person name="Andersson L."/>
            <person name="Carneiro M."/>
        </authorList>
    </citation>
    <scope>NUCLEOTIDE SEQUENCE</scope>
</reference>
<dbReference type="InterPro" id="IPR051437">
    <property type="entry name" value="TTLL_monoglycylase"/>
</dbReference>
<feature type="region of interest" description="Disordered" evidence="4">
    <location>
        <begin position="150"/>
        <end position="172"/>
    </location>
</feature>
<evidence type="ECO:0000256" key="3">
    <source>
        <dbReference type="ARBA" id="ARBA00022840"/>
    </source>
</evidence>
<dbReference type="GO" id="GO:0003341">
    <property type="term" value="P:cilium movement"/>
    <property type="evidence" value="ECO:0007669"/>
    <property type="project" value="TreeGrafter"/>
</dbReference>
<sequence length="283" mass="32778">AALRKRGWVERKHTVKGDIPDHKEEGNDAERIANSNDIHDIMSRLVRNEETTFYWTIKKDAVDYYNLHIDQMLNHYARTGSFTTKIGLCLHMRNLPWYVSANPNAFFPRCYGICMDDEKLDFIDDFRKTAASSIIKWVVNLRTSGDTCNRLSKENADKEDETSTKDSDDKKAKELPERLVEMACKVCETYLAQSEHSDIDSEAETTPVLSDREWNQLIEQYYSLVHEGAVICNAENYFTQCQNILRRIISVNPQRDIDGLHNIWIIKPGAKSRGRGRNIITLW</sequence>
<evidence type="ECO:0000256" key="2">
    <source>
        <dbReference type="ARBA" id="ARBA00022741"/>
    </source>
</evidence>
<dbReference type="GO" id="GO:0015630">
    <property type="term" value="C:microtubule cytoskeleton"/>
    <property type="evidence" value="ECO:0007669"/>
    <property type="project" value="TreeGrafter"/>
</dbReference>
<dbReference type="AlphaFoldDB" id="A0A670JAL6"/>
<dbReference type="Proteomes" id="UP000472272">
    <property type="component" value="Chromosome 10"/>
</dbReference>
<proteinExistence type="predicted"/>
<dbReference type="GO" id="GO:0070736">
    <property type="term" value="F:protein-glycine ligase activity, initiating"/>
    <property type="evidence" value="ECO:0007669"/>
    <property type="project" value="TreeGrafter"/>
</dbReference>
<keyword evidence="3" id="KW-0067">ATP-binding</keyword>
<keyword evidence="1" id="KW-0436">Ligase</keyword>
<organism evidence="5 6">
    <name type="scientific">Podarcis muralis</name>
    <name type="common">Wall lizard</name>
    <name type="synonym">Lacerta muralis</name>
    <dbReference type="NCBI Taxonomy" id="64176"/>
    <lineage>
        <taxon>Eukaryota</taxon>
        <taxon>Metazoa</taxon>
        <taxon>Chordata</taxon>
        <taxon>Craniata</taxon>
        <taxon>Vertebrata</taxon>
        <taxon>Euteleostomi</taxon>
        <taxon>Lepidosauria</taxon>
        <taxon>Squamata</taxon>
        <taxon>Bifurcata</taxon>
        <taxon>Unidentata</taxon>
        <taxon>Episquamata</taxon>
        <taxon>Laterata</taxon>
        <taxon>Lacertibaenia</taxon>
        <taxon>Lacertidae</taxon>
        <taxon>Podarcis</taxon>
    </lineage>
</organism>
<dbReference type="InterPro" id="IPR013815">
    <property type="entry name" value="ATP_grasp_subdomain_1"/>
</dbReference>
<reference evidence="5" key="3">
    <citation type="submission" date="2025-09" db="UniProtKB">
        <authorList>
            <consortium name="Ensembl"/>
        </authorList>
    </citation>
    <scope>IDENTIFICATION</scope>
</reference>
<dbReference type="PANTHER" id="PTHR45870">
    <property type="entry name" value="TUBULIN MONOGLYCYLASE TTLL3"/>
    <property type="match status" value="1"/>
</dbReference>
<accession>A0A670JAL6</accession>
<keyword evidence="2" id="KW-0547">Nucleotide-binding</keyword>
<name>A0A670JAL6_PODMU</name>
<dbReference type="Gene3D" id="3.30.1490.20">
    <property type="entry name" value="ATP-grasp fold, A domain"/>
    <property type="match status" value="1"/>
</dbReference>
<evidence type="ECO:0000256" key="1">
    <source>
        <dbReference type="ARBA" id="ARBA00022598"/>
    </source>
</evidence>
<evidence type="ECO:0000313" key="5">
    <source>
        <dbReference type="Ensembl" id="ENSPMRP00000020714.1"/>
    </source>
</evidence>
<protein>
    <submittedName>
        <fullName evidence="5">Uncharacterized protein</fullName>
    </submittedName>
</protein>
<dbReference type="GO" id="GO:0060271">
    <property type="term" value="P:cilium assembly"/>
    <property type="evidence" value="ECO:0007669"/>
    <property type="project" value="TreeGrafter"/>
</dbReference>
<dbReference type="GeneTree" id="ENSGT00940000162265"/>
<dbReference type="GO" id="GO:0005524">
    <property type="term" value="F:ATP binding"/>
    <property type="evidence" value="ECO:0007669"/>
    <property type="project" value="UniProtKB-KW"/>
</dbReference>
<dbReference type="Ensembl" id="ENSPMRT00000021997.1">
    <property type="protein sequence ID" value="ENSPMRP00000020714.1"/>
    <property type="gene ID" value="ENSPMRG00000013453.1"/>
</dbReference>
<feature type="compositionally biased region" description="Basic and acidic residues" evidence="4">
    <location>
        <begin position="151"/>
        <end position="172"/>
    </location>
</feature>
<reference evidence="5" key="2">
    <citation type="submission" date="2025-08" db="UniProtKB">
        <authorList>
            <consortium name="Ensembl"/>
        </authorList>
    </citation>
    <scope>IDENTIFICATION</scope>
</reference>
<evidence type="ECO:0000256" key="4">
    <source>
        <dbReference type="SAM" id="MobiDB-lite"/>
    </source>
</evidence>
<evidence type="ECO:0000313" key="6">
    <source>
        <dbReference type="Proteomes" id="UP000472272"/>
    </source>
</evidence>
<dbReference type="PANTHER" id="PTHR45870:SF3">
    <property type="entry name" value="PROTEIN MONOGLYCYLASE TTLL8"/>
    <property type="match status" value="1"/>
</dbReference>
<dbReference type="GO" id="GO:0005930">
    <property type="term" value="C:axoneme"/>
    <property type="evidence" value="ECO:0007669"/>
    <property type="project" value="TreeGrafter"/>
</dbReference>
<dbReference type="OMA" id="HEGAMIC"/>